<gene>
    <name evidence="1" type="ORF">MILVUS5_LOCUS20047</name>
</gene>
<dbReference type="Proteomes" id="UP001177021">
    <property type="component" value="Unassembled WGS sequence"/>
</dbReference>
<proteinExistence type="predicted"/>
<reference evidence="1" key="1">
    <citation type="submission" date="2023-10" db="EMBL/GenBank/DDBJ databases">
        <authorList>
            <person name="Rodriguez Cubillos JULIANA M."/>
            <person name="De Vega J."/>
        </authorList>
    </citation>
    <scope>NUCLEOTIDE SEQUENCE</scope>
</reference>
<sequence length="84" mass="9743">MANANAPNSKDETSTSVPVEDEQIPSWLQYYDTLLSRGKLNSFESMNLSRLVLNRNKQTLLRKWLAEYKLECTEELGDFLKVLF</sequence>
<evidence type="ECO:0000313" key="2">
    <source>
        <dbReference type="Proteomes" id="UP001177021"/>
    </source>
</evidence>
<name>A0ACB0K9X5_TRIPR</name>
<accession>A0ACB0K9X5</accession>
<keyword evidence="2" id="KW-1185">Reference proteome</keyword>
<protein>
    <submittedName>
        <fullName evidence="1">Uncharacterized protein</fullName>
    </submittedName>
</protein>
<evidence type="ECO:0000313" key="1">
    <source>
        <dbReference type="EMBL" id="CAJ2652585.1"/>
    </source>
</evidence>
<comment type="caution">
    <text evidence="1">The sequence shown here is derived from an EMBL/GenBank/DDBJ whole genome shotgun (WGS) entry which is preliminary data.</text>
</comment>
<organism evidence="1 2">
    <name type="scientific">Trifolium pratense</name>
    <name type="common">Red clover</name>
    <dbReference type="NCBI Taxonomy" id="57577"/>
    <lineage>
        <taxon>Eukaryota</taxon>
        <taxon>Viridiplantae</taxon>
        <taxon>Streptophyta</taxon>
        <taxon>Embryophyta</taxon>
        <taxon>Tracheophyta</taxon>
        <taxon>Spermatophyta</taxon>
        <taxon>Magnoliopsida</taxon>
        <taxon>eudicotyledons</taxon>
        <taxon>Gunneridae</taxon>
        <taxon>Pentapetalae</taxon>
        <taxon>rosids</taxon>
        <taxon>fabids</taxon>
        <taxon>Fabales</taxon>
        <taxon>Fabaceae</taxon>
        <taxon>Papilionoideae</taxon>
        <taxon>50 kb inversion clade</taxon>
        <taxon>NPAAA clade</taxon>
        <taxon>Hologalegina</taxon>
        <taxon>IRL clade</taxon>
        <taxon>Trifolieae</taxon>
        <taxon>Trifolium</taxon>
    </lineage>
</organism>
<dbReference type="EMBL" id="CASHSV030000206">
    <property type="protein sequence ID" value="CAJ2652585.1"/>
    <property type="molecule type" value="Genomic_DNA"/>
</dbReference>